<dbReference type="PANTHER" id="PTHR38465">
    <property type="entry name" value="HTH-TYPE TRANSCRIPTIONAL REGULATOR MJ1563-RELATED"/>
    <property type="match status" value="1"/>
</dbReference>
<dbReference type="Gene3D" id="1.10.10.10">
    <property type="entry name" value="Winged helix-like DNA-binding domain superfamily/Winged helix DNA-binding domain"/>
    <property type="match status" value="1"/>
</dbReference>
<dbReference type="EMBL" id="SNYN01000002">
    <property type="protein sequence ID" value="TDQ54225.1"/>
    <property type="molecule type" value="Genomic_DNA"/>
</dbReference>
<evidence type="ECO:0000313" key="5">
    <source>
        <dbReference type="EMBL" id="TDQ54225.1"/>
    </source>
</evidence>
<dbReference type="InterPro" id="IPR036390">
    <property type="entry name" value="WH_DNA-bd_sf"/>
</dbReference>
<dbReference type="PANTHER" id="PTHR38465:SF1">
    <property type="entry name" value="HTH-TYPE TRANSCRIPTIONAL REGULATOR MJ1563-RELATED"/>
    <property type="match status" value="1"/>
</dbReference>
<keyword evidence="3" id="KW-0804">Transcription</keyword>
<keyword evidence="6" id="KW-1185">Reference proteome</keyword>
<protein>
    <submittedName>
        <fullName evidence="5">MarR family protein</fullName>
    </submittedName>
</protein>
<comment type="caution">
    <text evidence="5">The sequence shown here is derived from an EMBL/GenBank/DDBJ whole genome shotgun (WGS) entry which is preliminary data.</text>
</comment>
<dbReference type="InterPro" id="IPR036388">
    <property type="entry name" value="WH-like_DNA-bd_sf"/>
</dbReference>
<evidence type="ECO:0000313" key="6">
    <source>
        <dbReference type="Proteomes" id="UP000295281"/>
    </source>
</evidence>
<dbReference type="GO" id="GO:0003677">
    <property type="term" value="F:DNA binding"/>
    <property type="evidence" value="ECO:0007669"/>
    <property type="project" value="UniProtKB-KW"/>
</dbReference>
<name>A0A4R6V5V7_9ACTN</name>
<accession>A0A4R6V5V7</accession>
<keyword evidence="1" id="KW-0805">Transcription regulation</keyword>
<evidence type="ECO:0000256" key="2">
    <source>
        <dbReference type="ARBA" id="ARBA00023125"/>
    </source>
</evidence>
<evidence type="ECO:0000259" key="4">
    <source>
        <dbReference type="Pfam" id="PF12802"/>
    </source>
</evidence>
<reference evidence="5 6" key="1">
    <citation type="submission" date="2019-03" db="EMBL/GenBank/DDBJ databases">
        <title>Genomic Encyclopedia of Type Strains, Phase IV (KMG-IV): sequencing the most valuable type-strain genomes for metagenomic binning, comparative biology and taxonomic classification.</title>
        <authorList>
            <person name="Goeker M."/>
        </authorList>
    </citation>
    <scope>NUCLEOTIDE SEQUENCE [LARGE SCALE GENOMIC DNA]</scope>
    <source>
        <strain evidence="5 6">DSM 46770</strain>
    </source>
</reference>
<dbReference type="AlphaFoldDB" id="A0A4R6V5V7"/>
<dbReference type="InterPro" id="IPR052362">
    <property type="entry name" value="HTH-GbsR_regulator"/>
</dbReference>
<dbReference type="Proteomes" id="UP000295281">
    <property type="component" value="Unassembled WGS sequence"/>
</dbReference>
<dbReference type="Pfam" id="PF12802">
    <property type="entry name" value="MarR_2"/>
    <property type="match status" value="1"/>
</dbReference>
<dbReference type="InterPro" id="IPR000835">
    <property type="entry name" value="HTH_MarR-typ"/>
</dbReference>
<feature type="domain" description="HTH marR-type" evidence="4">
    <location>
        <begin position="31"/>
        <end position="83"/>
    </location>
</feature>
<gene>
    <name evidence="5" type="ORF">EV190_10257</name>
</gene>
<dbReference type="RefSeq" id="WP_133740235.1">
    <property type="nucleotide sequence ID" value="NZ_SNYN01000002.1"/>
</dbReference>
<evidence type="ECO:0000256" key="3">
    <source>
        <dbReference type="ARBA" id="ARBA00023163"/>
    </source>
</evidence>
<evidence type="ECO:0000256" key="1">
    <source>
        <dbReference type="ARBA" id="ARBA00023015"/>
    </source>
</evidence>
<keyword evidence="2" id="KW-0238">DNA-binding</keyword>
<dbReference type="OrthoDB" id="67158at2"/>
<sequence length="168" mass="19238">MPDDAGDQHAFREDFIRRFADYWQSQGRPKTEGRIVGYLLLSDREAVTAEEIADGAEASRGSVSTSIRRLEELGFVRRVRVPGRRGRLVAMDDDAWGGFLRNERDYLRCQRDLAQSALDRLPGLGPVGRSRLVNMRDYMTWLDGYHGTLLAHWEEYKARRAPANDRPA</sequence>
<dbReference type="GO" id="GO:0003700">
    <property type="term" value="F:DNA-binding transcription factor activity"/>
    <property type="evidence" value="ECO:0007669"/>
    <property type="project" value="InterPro"/>
</dbReference>
<dbReference type="SUPFAM" id="SSF46785">
    <property type="entry name" value="Winged helix' DNA-binding domain"/>
    <property type="match status" value="1"/>
</dbReference>
<proteinExistence type="predicted"/>
<organism evidence="5 6">
    <name type="scientific">Actinorugispora endophytica</name>
    <dbReference type="NCBI Taxonomy" id="1605990"/>
    <lineage>
        <taxon>Bacteria</taxon>
        <taxon>Bacillati</taxon>
        <taxon>Actinomycetota</taxon>
        <taxon>Actinomycetes</taxon>
        <taxon>Streptosporangiales</taxon>
        <taxon>Nocardiopsidaceae</taxon>
        <taxon>Actinorugispora</taxon>
    </lineage>
</organism>